<feature type="compositionally biased region" description="Basic and acidic residues" evidence="1">
    <location>
        <begin position="146"/>
        <end position="158"/>
    </location>
</feature>
<dbReference type="GeneID" id="118417215"/>
<feature type="region of interest" description="Disordered" evidence="1">
    <location>
        <begin position="345"/>
        <end position="372"/>
    </location>
</feature>
<keyword evidence="2" id="KW-1185">Reference proteome</keyword>
<feature type="region of interest" description="Disordered" evidence="1">
    <location>
        <begin position="660"/>
        <end position="684"/>
    </location>
</feature>
<feature type="region of interest" description="Disordered" evidence="1">
    <location>
        <begin position="118"/>
        <end position="174"/>
    </location>
</feature>
<organism evidence="2 3">
    <name type="scientific">Branchiostoma floridae</name>
    <name type="common">Florida lancelet</name>
    <name type="synonym">Amphioxus</name>
    <dbReference type="NCBI Taxonomy" id="7739"/>
    <lineage>
        <taxon>Eukaryota</taxon>
        <taxon>Metazoa</taxon>
        <taxon>Chordata</taxon>
        <taxon>Cephalochordata</taxon>
        <taxon>Leptocardii</taxon>
        <taxon>Amphioxiformes</taxon>
        <taxon>Branchiostomatidae</taxon>
        <taxon>Branchiostoma</taxon>
    </lineage>
</organism>
<dbReference type="Proteomes" id="UP000001554">
    <property type="component" value="Chromosome 6"/>
</dbReference>
<feature type="compositionally biased region" description="Basic residues" evidence="1">
    <location>
        <begin position="8"/>
        <end position="18"/>
    </location>
</feature>
<proteinExistence type="predicted"/>
<protein>
    <submittedName>
        <fullName evidence="3">Uncharacterized protein LOC118417215 isoform X1</fullName>
    </submittedName>
</protein>
<feature type="compositionally biased region" description="Low complexity" evidence="1">
    <location>
        <begin position="610"/>
        <end position="622"/>
    </location>
</feature>
<feature type="compositionally biased region" description="Basic and acidic residues" evidence="1">
    <location>
        <begin position="356"/>
        <end position="372"/>
    </location>
</feature>
<accession>A0A9J7L977</accession>
<sequence length="684" mass="75372">MQPARSGKLLRRAPRTRRNPTVYASEEYPGTVVESESQDSFAVDISDLSMDSSEKPSDESDDANWVNKLSNAPPLMKQPMKQDVKSVEQRLVHARSLTDVRGGKNARETTYRFPERSTVVGDGNVDRRRVEQKSVPKTCALDEENDKTLPQRLNKQEEGSEDAACSSETDMQGGSVERLTSWYERIGNAPPLMDETLASSQKEGDHASITGATGSCSSAVEATLPDATDEQWRWVQATVLEPDGPLHEPVVSSLAHVVSTESLSLDSREDGTVTPGGVFLATMEDLRNMIAGLLDRLLNFLRDRVTLNCKAEAPTEVEKKLSLDVVSFLNAMSSLDLAITGENSELYADDGNTNDSYKEKPLDIPEHPETKPRTDMNILERLMAKLNPKTVQEQYAETFAEGNHSSHRKKRSLLSEYAVWLKAREKASCDRDVNQNTGGARAPKFPSLSYFIDKIRGRAKDDIEMGTVDLQLDEEDQEEKRLTEKLMRRALEEERRLRGLLRRLMVEMKEDVRDDPRRTSSEMSAWSTSSVLSLFGTHNGEINTLAAKMVEEVCVALTHSYSGLSASIGSVTGETSAERKAFTEEVMKVVVTLATKQARAKIEAQGANASTSEDSPPSTPDISTDDVADLAVGLWYGDAESDVDSLIGDLRSMRDSLVASGVDSTEVDGKPTVRKAAGARRTEV</sequence>
<reference evidence="2" key="1">
    <citation type="journal article" date="2020" name="Nat. Ecol. Evol.">
        <title>Deeply conserved synteny resolves early events in vertebrate evolution.</title>
        <authorList>
            <person name="Simakov O."/>
            <person name="Marletaz F."/>
            <person name="Yue J.X."/>
            <person name="O'Connell B."/>
            <person name="Jenkins J."/>
            <person name="Brandt A."/>
            <person name="Calef R."/>
            <person name="Tung C.H."/>
            <person name="Huang T.K."/>
            <person name="Schmutz J."/>
            <person name="Satoh N."/>
            <person name="Yu J.K."/>
            <person name="Putnam N.H."/>
            <person name="Green R.E."/>
            <person name="Rokhsar D.S."/>
        </authorList>
    </citation>
    <scope>NUCLEOTIDE SEQUENCE [LARGE SCALE GENOMIC DNA]</scope>
    <source>
        <strain evidence="2">S238N-H82</strain>
    </source>
</reference>
<gene>
    <name evidence="3" type="primary">LOC118417215</name>
</gene>
<feature type="compositionally biased region" description="Basic and acidic residues" evidence="1">
    <location>
        <begin position="124"/>
        <end position="134"/>
    </location>
</feature>
<feature type="region of interest" description="Disordered" evidence="1">
    <location>
        <begin position="604"/>
        <end position="624"/>
    </location>
</feature>
<dbReference type="OrthoDB" id="10037027at2759"/>
<dbReference type="RefSeq" id="XP_035678564.1">
    <property type="nucleotide sequence ID" value="XM_035822671.1"/>
</dbReference>
<evidence type="ECO:0000256" key="1">
    <source>
        <dbReference type="SAM" id="MobiDB-lite"/>
    </source>
</evidence>
<reference evidence="3" key="2">
    <citation type="submission" date="2025-08" db="UniProtKB">
        <authorList>
            <consortium name="RefSeq"/>
        </authorList>
    </citation>
    <scope>IDENTIFICATION</scope>
    <source>
        <strain evidence="3">S238N-H82</strain>
        <tissue evidence="3">Testes</tissue>
    </source>
</reference>
<dbReference type="AlphaFoldDB" id="A0A9J7L977"/>
<feature type="region of interest" description="Disordered" evidence="1">
    <location>
        <begin position="1"/>
        <end position="65"/>
    </location>
</feature>
<evidence type="ECO:0000313" key="3">
    <source>
        <dbReference type="RefSeq" id="XP_035678564.1"/>
    </source>
</evidence>
<name>A0A9J7L977_BRAFL</name>
<dbReference type="KEGG" id="bfo:118417215"/>
<evidence type="ECO:0000313" key="2">
    <source>
        <dbReference type="Proteomes" id="UP000001554"/>
    </source>
</evidence>